<proteinExistence type="inferred from homology"/>
<dbReference type="PANTHER" id="PTHR43300">
    <property type="entry name" value="ACETYLTRANSFERASE"/>
    <property type="match status" value="1"/>
</dbReference>
<keyword evidence="2" id="KW-0012">Acyltransferase</keyword>
<dbReference type="Proteomes" id="UP000267524">
    <property type="component" value="Unassembled WGS sequence"/>
</dbReference>
<dbReference type="AlphaFoldDB" id="A0A3M7LDD6"/>
<evidence type="ECO:0000256" key="1">
    <source>
        <dbReference type="ARBA" id="ARBA00007274"/>
    </source>
</evidence>
<accession>A0A3M7LDD6</accession>
<dbReference type="SUPFAM" id="SSF51161">
    <property type="entry name" value="Trimeric LpxA-like enzymes"/>
    <property type="match status" value="1"/>
</dbReference>
<evidence type="ECO:0000313" key="3">
    <source>
        <dbReference type="Proteomes" id="UP000267524"/>
    </source>
</evidence>
<dbReference type="EMBL" id="QWIV01000005">
    <property type="protein sequence ID" value="RMZ60731.1"/>
    <property type="molecule type" value="Genomic_DNA"/>
</dbReference>
<dbReference type="InterPro" id="IPR011004">
    <property type="entry name" value="Trimer_LpxA-like_sf"/>
</dbReference>
<keyword evidence="3" id="KW-1185">Reference proteome</keyword>
<keyword evidence="2" id="KW-0808">Transferase</keyword>
<evidence type="ECO:0000313" key="2">
    <source>
        <dbReference type="EMBL" id="RMZ60731.1"/>
    </source>
</evidence>
<dbReference type="Gene3D" id="2.160.10.10">
    <property type="entry name" value="Hexapeptide repeat proteins"/>
    <property type="match status" value="1"/>
</dbReference>
<dbReference type="CDD" id="cd04647">
    <property type="entry name" value="LbH_MAT_like"/>
    <property type="match status" value="1"/>
</dbReference>
<organism evidence="2 3">
    <name type="scientific">Chryseobacterium nematophagum</name>
    <dbReference type="NCBI Taxonomy" id="2305228"/>
    <lineage>
        <taxon>Bacteria</taxon>
        <taxon>Pseudomonadati</taxon>
        <taxon>Bacteroidota</taxon>
        <taxon>Flavobacteriia</taxon>
        <taxon>Flavobacteriales</taxon>
        <taxon>Weeksellaceae</taxon>
        <taxon>Chryseobacterium group</taxon>
        <taxon>Chryseobacterium</taxon>
    </lineage>
</organism>
<comment type="similarity">
    <text evidence="1">Belongs to the transferase hexapeptide repeat family.</text>
</comment>
<reference evidence="2 3" key="1">
    <citation type="submission" date="2018-08" db="EMBL/GenBank/DDBJ databases">
        <title>Chryseobacterium nematophagum: a novel matrix digesting pathogen of nematodes.</title>
        <authorList>
            <person name="Page A."/>
            <person name="Roberts M."/>
            <person name="Felix M.-A."/>
            <person name="Weir W."/>
        </authorList>
    </citation>
    <scope>NUCLEOTIDE SEQUENCE [LARGE SCALE GENOMIC DNA]</scope>
    <source>
        <strain evidence="2 3">JUb275</strain>
    </source>
</reference>
<dbReference type="Pfam" id="PF00132">
    <property type="entry name" value="Hexapep"/>
    <property type="match status" value="1"/>
</dbReference>
<dbReference type="InterPro" id="IPR050179">
    <property type="entry name" value="Trans_hexapeptide_repeat"/>
</dbReference>
<dbReference type="GO" id="GO:0016746">
    <property type="term" value="F:acyltransferase activity"/>
    <property type="evidence" value="ECO:0007669"/>
    <property type="project" value="UniProtKB-KW"/>
</dbReference>
<sequence>MNLLFWRIILFCSSTFWERLYMKSYIRVCQLQGLRLGEDVKIFEKVNFGSEPFLIEIGDKTQIAGGTRFVSHGGTTKTVRRLKGFEDARIFGRIKIGKNCTIGNNCVIQQHVEIGDNCILGASSVLTHSIPDNSVFSGNPARFICSIEQYAESILDQNTLYPRELENDKKQLNKWLKNNLPYEYKKAVVFKKRQSSEVL</sequence>
<name>A0A3M7LDD6_9FLAO</name>
<gene>
    <name evidence="2" type="ORF">D1632_01770</name>
</gene>
<dbReference type="InterPro" id="IPR001451">
    <property type="entry name" value="Hexapep"/>
</dbReference>
<protein>
    <submittedName>
        <fullName evidence="2">Acyltransferase</fullName>
    </submittedName>
</protein>
<dbReference type="RefSeq" id="WP_122545539.1">
    <property type="nucleotide sequence ID" value="NZ_QWIV01000005.1"/>
</dbReference>
<comment type="caution">
    <text evidence="2">The sequence shown here is derived from an EMBL/GenBank/DDBJ whole genome shotgun (WGS) entry which is preliminary data.</text>
</comment>